<dbReference type="AlphaFoldDB" id="A0A0M0BNT5"/>
<dbReference type="InterPro" id="IPR027417">
    <property type="entry name" value="P-loop_NTPase"/>
</dbReference>
<dbReference type="Gene3D" id="3.40.50.300">
    <property type="entry name" value="P-loop containing nucleotide triphosphate hydrolases"/>
    <property type="match status" value="1"/>
</dbReference>
<reference evidence="1 2" key="1">
    <citation type="submission" date="2015-06" db="EMBL/GenBank/DDBJ databases">
        <title>New insights into the roles of widespread benthic archaea in carbon and nitrogen cycling.</title>
        <authorList>
            <person name="Lazar C.S."/>
            <person name="Baker B.J."/>
            <person name="Seitz K.W."/>
            <person name="Hyde A.S."/>
            <person name="Dick G.J."/>
            <person name="Hinrichs K.-U."/>
            <person name="Teske A.P."/>
        </authorList>
    </citation>
    <scope>NUCLEOTIDE SEQUENCE [LARGE SCALE GENOMIC DNA]</scope>
    <source>
        <strain evidence="1">SG8-32-1</strain>
    </source>
</reference>
<evidence type="ECO:0000313" key="2">
    <source>
        <dbReference type="Proteomes" id="UP000037237"/>
    </source>
</evidence>
<sequence>MLQHHAVITRKWLSGLLPDLRSRGFTTLAVINPQMHPTEEVHAILGLFDGEIRISERETQMGLEKILRIRKMYNQKYLENGITVTRQKIEL</sequence>
<gene>
    <name evidence="1" type="ORF">AC477_05270</name>
</gene>
<proteinExistence type="predicted"/>
<comment type="caution">
    <text evidence="1">The sequence shown here is derived from an EMBL/GenBank/DDBJ whole genome shotgun (WGS) entry which is preliminary data.</text>
</comment>
<name>A0A0M0BNT5_9ARCH</name>
<dbReference type="Proteomes" id="UP000037237">
    <property type="component" value="Unassembled WGS sequence"/>
</dbReference>
<dbReference type="EMBL" id="LFWU01000135">
    <property type="protein sequence ID" value="KON30079.1"/>
    <property type="molecule type" value="Genomic_DNA"/>
</dbReference>
<accession>A0A0M0BNT5</accession>
<protein>
    <submittedName>
        <fullName evidence="1">Uncharacterized protein</fullName>
    </submittedName>
</protein>
<evidence type="ECO:0000313" key="1">
    <source>
        <dbReference type="EMBL" id="KON30079.1"/>
    </source>
</evidence>
<organism evidence="1 2">
    <name type="scientific">miscellaneous Crenarchaeota group-1 archaeon SG8-32-1</name>
    <dbReference type="NCBI Taxonomy" id="1685124"/>
    <lineage>
        <taxon>Archaea</taxon>
        <taxon>Candidatus Bathyarchaeota</taxon>
        <taxon>MCG-1</taxon>
    </lineage>
</organism>